<evidence type="ECO:0000256" key="3">
    <source>
        <dbReference type="SAM" id="MobiDB-lite"/>
    </source>
</evidence>
<evidence type="ECO:0000313" key="6">
    <source>
        <dbReference type="EMBL" id="MDY5141155.1"/>
    </source>
</evidence>
<evidence type="ECO:0000313" key="9">
    <source>
        <dbReference type="Proteomes" id="UP001288320"/>
    </source>
</evidence>
<evidence type="ECO:0000259" key="5">
    <source>
        <dbReference type="Pfam" id="PF13458"/>
    </source>
</evidence>
<dbReference type="InterPro" id="IPR051010">
    <property type="entry name" value="BCAA_transport"/>
</dbReference>
<feature type="transmembrane region" description="Helical" evidence="4">
    <location>
        <begin position="32"/>
        <end position="52"/>
    </location>
</feature>
<dbReference type="Proteomes" id="UP001288320">
    <property type="component" value="Unassembled WGS sequence"/>
</dbReference>
<protein>
    <recommendedName>
        <fullName evidence="5">Leucine-binding protein domain-containing protein</fullName>
    </recommendedName>
</protein>
<feature type="region of interest" description="Disordered" evidence="3">
    <location>
        <begin position="1"/>
        <end position="25"/>
    </location>
</feature>
<keyword evidence="4" id="KW-1133">Transmembrane helix</keyword>
<feature type="compositionally biased region" description="Gly residues" evidence="3">
    <location>
        <begin position="421"/>
        <end position="444"/>
    </location>
</feature>
<dbReference type="InterPro" id="IPR028081">
    <property type="entry name" value="Leu-bd"/>
</dbReference>
<dbReference type="PANTHER" id="PTHR30483:SF6">
    <property type="entry name" value="PERIPLASMIC BINDING PROTEIN OF ABC TRANSPORTER FOR NATURAL AMINO ACIDS"/>
    <property type="match status" value="1"/>
</dbReference>
<keyword evidence="4" id="KW-0472">Membrane</keyword>
<keyword evidence="8" id="KW-1185">Reference proteome</keyword>
<dbReference type="PANTHER" id="PTHR30483">
    <property type="entry name" value="LEUCINE-SPECIFIC-BINDING PROTEIN"/>
    <property type="match status" value="1"/>
</dbReference>
<dbReference type="InterPro" id="IPR028082">
    <property type="entry name" value="Peripla_BP_I"/>
</dbReference>
<accession>A0AAW9HLH9</accession>
<evidence type="ECO:0000313" key="8">
    <source>
        <dbReference type="Proteomes" id="UP001284901"/>
    </source>
</evidence>
<dbReference type="Gene3D" id="3.40.50.2300">
    <property type="match status" value="1"/>
</dbReference>
<dbReference type="EMBL" id="JAWNFV010000016">
    <property type="protein sequence ID" value="MDY5141155.1"/>
    <property type="molecule type" value="Genomic_DNA"/>
</dbReference>
<dbReference type="Proteomes" id="UP001284901">
    <property type="component" value="Unassembled WGS sequence"/>
</dbReference>
<organism evidence="6 9">
    <name type="scientific">Actinotignum timonense</name>
    <dbReference type="NCBI Taxonomy" id="1870995"/>
    <lineage>
        <taxon>Bacteria</taxon>
        <taxon>Bacillati</taxon>
        <taxon>Actinomycetota</taxon>
        <taxon>Actinomycetes</taxon>
        <taxon>Actinomycetales</taxon>
        <taxon>Actinomycetaceae</taxon>
        <taxon>Actinotignum</taxon>
    </lineage>
</organism>
<keyword evidence="2" id="KW-0732">Signal</keyword>
<evidence type="ECO:0000313" key="7">
    <source>
        <dbReference type="EMBL" id="MDY5146165.1"/>
    </source>
</evidence>
<dbReference type="SUPFAM" id="SSF53822">
    <property type="entry name" value="Periplasmic binding protein-like I"/>
    <property type="match status" value="1"/>
</dbReference>
<proteinExistence type="inferred from homology"/>
<feature type="region of interest" description="Disordered" evidence="3">
    <location>
        <begin position="418"/>
        <end position="445"/>
    </location>
</feature>
<dbReference type="EMBL" id="JAWNFY010000008">
    <property type="protein sequence ID" value="MDY5146165.1"/>
    <property type="molecule type" value="Genomic_DNA"/>
</dbReference>
<dbReference type="RefSeq" id="WP_087070352.1">
    <property type="nucleotide sequence ID" value="NZ_CAUPFC010000003.1"/>
</dbReference>
<dbReference type="AlphaFoldDB" id="A0AAW9HLH9"/>
<keyword evidence="4" id="KW-0812">Transmembrane</keyword>
<dbReference type="GeneID" id="92812859"/>
<feature type="compositionally biased region" description="Basic and acidic residues" evidence="3">
    <location>
        <begin position="1"/>
        <end position="10"/>
    </location>
</feature>
<comment type="similarity">
    <text evidence="1">Belongs to the leucine-binding protein family.</text>
</comment>
<comment type="caution">
    <text evidence="6">The sequence shown here is derived from an EMBL/GenBank/DDBJ whole genome shotgun (WGS) entry which is preliminary data.</text>
</comment>
<sequence length="468" mass="47400">MSESAKHTEAETQSSGAYPASGEPARDKRRTALGILAALLLIALLAAVIWFFRYQSEKARTASEPDFEAFPPASVELAVENAPEGLKLGVVVSYTEDLTQGPGWDLSGEGVRVAQWRLAQGGTPVELVTVSDQGSDDGARAAIAELSDNDVSGVIALTTGSHTLALANAAADAGLPIIFPYQLQPSANVPEGAHYQLPTAGGWITGLTNQLGDLQCSTVVSVGGELANGVRGVRGVDAHIGLAEPATVSAQVLEATLGRPNPCVVIDAPASMIAQQVTGLRGARYDGPILVGPEAFNGVLSTALTDARTPIAGIYSYGFPTPGGVSLTSPDASGLPAGGFLQAVEVMRTNGALPSLRDDTEFSERWQYADGLSHDAVLSFVAAAAVADSTDPAKIMQALTTPEAREAAVSGAERVARCGAGSTGSTGGGAASGSSGGSGAGSAGDGPCPVQAAIVDGRIEWISSEGAH</sequence>
<name>A0AAW9HLH9_9ACTO</name>
<evidence type="ECO:0000256" key="1">
    <source>
        <dbReference type="ARBA" id="ARBA00010062"/>
    </source>
</evidence>
<dbReference type="Pfam" id="PF13458">
    <property type="entry name" value="Peripla_BP_6"/>
    <property type="match status" value="1"/>
</dbReference>
<evidence type="ECO:0000256" key="4">
    <source>
        <dbReference type="SAM" id="Phobius"/>
    </source>
</evidence>
<reference evidence="6 8" key="1">
    <citation type="submission" date="2023-10" db="EMBL/GenBank/DDBJ databases">
        <title>Whole Genome based description of the genera Actinobaculum and Actinotignum reveals a complex phylogenetic relationship within the species included in the genus Actinotignum.</title>
        <authorList>
            <person name="Jensen C.S."/>
            <person name="Dargis R."/>
            <person name="Kemp M."/>
            <person name="Christensen J.J."/>
        </authorList>
    </citation>
    <scope>NUCLEOTIDE SEQUENCE</scope>
    <source>
        <strain evidence="7 8">SLA_B089</strain>
        <strain evidence="6">SLA_B245</strain>
    </source>
</reference>
<gene>
    <name evidence="6" type="ORF">R6G74_07545</name>
    <name evidence="7" type="ORF">R6P33_03885</name>
</gene>
<feature type="domain" description="Leucine-binding protein" evidence="5">
    <location>
        <begin position="110"/>
        <end position="240"/>
    </location>
</feature>
<evidence type="ECO:0000256" key="2">
    <source>
        <dbReference type="ARBA" id="ARBA00022729"/>
    </source>
</evidence>